<name>A0A517N4U2_9BACT</name>
<dbReference type="RefSeq" id="WP_145167915.1">
    <property type="nucleotide sequence ID" value="NZ_CP036525.1"/>
</dbReference>
<proteinExistence type="inferred from homology"/>
<dbReference type="CDD" id="cd07067">
    <property type="entry name" value="HP_PGM_like"/>
    <property type="match status" value="1"/>
</dbReference>
<dbReference type="AlphaFoldDB" id="A0A517N4U2"/>
<feature type="active site" description="Proton donor/acceptor" evidence="6 7">
    <location>
        <position position="92"/>
    </location>
</feature>
<feature type="binding site" evidence="6 8">
    <location>
        <position position="65"/>
    </location>
    <ligand>
        <name>substrate</name>
    </ligand>
</feature>
<dbReference type="Pfam" id="PF00300">
    <property type="entry name" value="His_Phos_1"/>
    <property type="match status" value="2"/>
</dbReference>
<accession>A0A517N4U2</accession>
<dbReference type="PROSITE" id="PS00175">
    <property type="entry name" value="PG_MUTASE"/>
    <property type="match status" value="1"/>
</dbReference>
<evidence type="ECO:0000256" key="8">
    <source>
        <dbReference type="PIRSR" id="PIRSR613078-2"/>
    </source>
</evidence>
<dbReference type="InterPro" id="IPR029033">
    <property type="entry name" value="His_PPase_superfam"/>
</dbReference>
<evidence type="ECO:0000313" key="12">
    <source>
        <dbReference type="EMBL" id="QDT02153.1"/>
    </source>
</evidence>
<dbReference type="InterPro" id="IPR013078">
    <property type="entry name" value="His_Pase_superF_clade-1"/>
</dbReference>
<keyword evidence="4 6" id="KW-0324">Glycolysis</keyword>
<dbReference type="OrthoDB" id="9781415at2"/>
<dbReference type="EMBL" id="CP036525">
    <property type="protein sequence ID" value="QDT02153.1"/>
    <property type="molecule type" value="Genomic_DNA"/>
</dbReference>
<comment type="pathway">
    <text evidence="6 10">Carbohydrate degradation; glycolysis; pyruvate from D-glyceraldehyde 3-phosphate: step 3/5.</text>
</comment>
<dbReference type="GO" id="GO:0006096">
    <property type="term" value="P:glycolytic process"/>
    <property type="evidence" value="ECO:0007669"/>
    <property type="project" value="UniProtKB-UniRule"/>
</dbReference>
<dbReference type="SUPFAM" id="SSF53254">
    <property type="entry name" value="Phosphoglycerate mutase-like"/>
    <property type="match status" value="1"/>
</dbReference>
<dbReference type="Proteomes" id="UP000318538">
    <property type="component" value="Chromosome"/>
</dbReference>
<dbReference type="GO" id="GO:0004619">
    <property type="term" value="F:phosphoglycerate mutase activity"/>
    <property type="evidence" value="ECO:0007669"/>
    <property type="project" value="UniProtKB-UniRule"/>
</dbReference>
<comment type="function">
    <text evidence="6 10">Catalyzes the interconversion of 2-phosphoglycerate and 3-phosphoglycerate.</text>
</comment>
<feature type="binding site" evidence="6 8">
    <location>
        <position position="103"/>
    </location>
    <ligand>
        <name>substrate</name>
    </ligand>
</feature>
<evidence type="ECO:0000256" key="4">
    <source>
        <dbReference type="ARBA" id="ARBA00023152"/>
    </source>
</evidence>
<keyword evidence="3 6" id="KW-0312">Gluconeogenesis</keyword>
<dbReference type="GO" id="GO:0006094">
    <property type="term" value="P:gluconeogenesis"/>
    <property type="evidence" value="ECO:0007669"/>
    <property type="project" value="UniProtKB-UniRule"/>
</dbReference>
<dbReference type="Gene3D" id="3.40.50.1240">
    <property type="entry name" value="Phosphoglycerate mutase-like"/>
    <property type="match status" value="1"/>
</dbReference>
<organism evidence="12 13">
    <name type="scientific">Rubripirellula lacrimiformis</name>
    <dbReference type="NCBI Taxonomy" id="1930273"/>
    <lineage>
        <taxon>Bacteria</taxon>
        <taxon>Pseudomonadati</taxon>
        <taxon>Planctomycetota</taxon>
        <taxon>Planctomycetia</taxon>
        <taxon>Pirellulales</taxon>
        <taxon>Pirellulaceae</taxon>
        <taxon>Rubripirellula</taxon>
    </lineage>
</organism>
<evidence type="ECO:0000256" key="2">
    <source>
        <dbReference type="ARBA" id="ARBA00006717"/>
    </source>
</evidence>
<comment type="similarity">
    <text evidence="2 6">Belongs to the phosphoglycerate mutase family. BPG-dependent PGAM subfamily.</text>
</comment>
<sequence precursor="true">MNNPSQKTLVLLRHGQSVWNLQNRFTGWTDVGLSDQGHAEAIQSGRRLATEGIQFDIAFTSVLKRAIKTLWLALEEMDQMWIPVQRSWRLNERHYGSLQGEFKHEMAERVGEEQVQRWRRSFDVRPPLLTVGDKRFPGCDPRYAKLRSDQLPLGESLKDTIERTLPYWHRSIVPAFDAANRVLIVAHGNTLRALVKYLDNVSDDEIVHLDIPTGVPIVIPVNDAIQPATSIRESIPSQLSKHGVVPPPVLSNDTVKGSDLRFVPSPSQQEAHP</sequence>
<keyword evidence="5 6" id="KW-0413">Isomerase</keyword>
<evidence type="ECO:0000256" key="1">
    <source>
        <dbReference type="ARBA" id="ARBA00000380"/>
    </source>
</evidence>
<evidence type="ECO:0000256" key="9">
    <source>
        <dbReference type="PIRSR" id="PIRSR613078-3"/>
    </source>
</evidence>
<dbReference type="InterPro" id="IPR001345">
    <property type="entry name" value="PG/BPGM_mutase_AS"/>
</dbReference>
<evidence type="ECO:0000256" key="3">
    <source>
        <dbReference type="ARBA" id="ARBA00022432"/>
    </source>
</evidence>
<evidence type="ECO:0000256" key="11">
    <source>
        <dbReference type="SAM" id="MobiDB-lite"/>
    </source>
</evidence>
<evidence type="ECO:0000256" key="5">
    <source>
        <dbReference type="ARBA" id="ARBA00023235"/>
    </source>
</evidence>
<gene>
    <name evidence="12" type="primary">gpmA_1</name>
    <name evidence="6" type="synonym">gpmA</name>
    <name evidence="12" type="ORF">K227x_05240</name>
</gene>
<dbReference type="KEGG" id="rlc:K227x_05240"/>
<dbReference type="NCBIfam" id="TIGR01258">
    <property type="entry name" value="pgm_1"/>
    <property type="match status" value="1"/>
</dbReference>
<dbReference type="InterPro" id="IPR005952">
    <property type="entry name" value="Phosphogly_mut1"/>
</dbReference>
<protein>
    <recommendedName>
        <fullName evidence="6 10">2,3-bisphosphoglycerate-dependent phosphoglycerate mutase</fullName>
        <shortName evidence="6">BPG-dependent PGAM</shortName>
        <shortName evidence="6">PGAM</shortName>
        <shortName evidence="6">Phosphoglyceromutase</shortName>
        <shortName evidence="6">dPGM</shortName>
        <ecNumber evidence="6 10">5.4.2.11</ecNumber>
    </recommendedName>
</protein>
<feature type="region of interest" description="Disordered" evidence="11">
    <location>
        <begin position="237"/>
        <end position="273"/>
    </location>
</feature>
<dbReference type="UniPathway" id="UPA00109">
    <property type="reaction ID" value="UER00186"/>
</dbReference>
<feature type="site" description="Transition state stabilizer" evidence="6 9">
    <location>
        <position position="187"/>
    </location>
</feature>
<dbReference type="NCBIfam" id="NF010713">
    <property type="entry name" value="PRK14115.1"/>
    <property type="match status" value="1"/>
</dbReference>
<feature type="binding site" evidence="6 8">
    <location>
        <begin position="13"/>
        <end position="20"/>
    </location>
    <ligand>
        <name>substrate</name>
    </ligand>
</feature>
<dbReference type="EC" id="5.4.2.11" evidence="6 10"/>
<feature type="binding site" evidence="6 8">
    <location>
        <begin position="26"/>
        <end position="27"/>
    </location>
    <ligand>
        <name>substrate</name>
    </ligand>
</feature>
<evidence type="ECO:0000256" key="7">
    <source>
        <dbReference type="PIRSR" id="PIRSR613078-1"/>
    </source>
</evidence>
<evidence type="ECO:0000313" key="13">
    <source>
        <dbReference type="Proteomes" id="UP000318538"/>
    </source>
</evidence>
<evidence type="ECO:0000256" key="10">
    <source>
        <dbReference type="RuleBase" id="RU004512"/>
    </source>
</evidence>
<dbReference type="SMART" id="SM00855">
    <property type="entry name" value="PGAM"/>
    <property type="match status" value="1"/>
</dbReference>
<feature type="binding site" evidence="6 8">
    <location>
        <begin position="92"/>
        <end position="95"/>
    </location>
    <ligand>
        <name>substrate</name>
    </ligand>
</feature>
<dbReference type="PANTHER" id="PTHR11931">
    <property type="entry name" value="PHOSPHOGLYCERATE MUTASE"/>
    <property type="match status" value="1"/>
</dbReference>
<dbReference type="FunFam" id="3.40.50.1240:FF:000003">
    <property type="entry name" value="2,3-bisphosphoglycerate-dependent phosphoglycerate mutase"/>
    <property type="match status" value="1"/>
</dbReference>
<keyword evidence="13" id="KW-1185">Reference proteome</keyword>
<feature type="active site" description="Tele-phosphohistidine intermediate" evidence="6 7">
    <location>
        <position position="14"/>
    </location>
</feature>
<dbReference type="HAMAP" id="MF_01039">
    <property type="entry name" value="PGAM_GpmA"/>
    <property type="match status" value="1"/>
</dbReference>
<feature type="binding site" evidence="6 8">
    <location>
        <begin position="119"/>
        <end position="120"/>
    </location>
    <ligand>
        <name>substrate</name>
    </ligand>
</feature>
<evidence type="ECO:0000256" key="6">
    <source>
        <dbReference type="HAMAP-Rule" id="MF_01039"/>
    </source>
</evidence>
<reference evidence="12 13" key="1">
    <citation type="submission" date="2019-02" db="EMBL/GenBank/DDBJ databases">
        <title>Deep-cultivation of Planctomycetes and their phenomic and genomic characterization uncovers novel biology.</title>
        <authorList>
            <person name="Wiegand S."/>
            <person name="Jogler M."/>
            <person name="Boedeker C."/>
            <person name="Pinto D."/>
            <person name="Vollmers J."/>
            <person name="Rivas-Marin E."/>
            <person name="Kohn T."/>
            <person name="Peeters S.H."/>
            <person name="Heuer A."/>
            <person name="Rast P."/>
            <person name="Oberbeckmann S."/>
            <person name="Bunk B."/>
            <person name="Jeske O."/>
            <person name="Meyerdierks A."/>
            <person name="Storesund J.E."/>
            <person name="Kallscheuer N."/>
            <person name="Luecker S."/>
            <person name="Lage O.M."/>
            <person name="Pohl T."/>
            <person name="Merkel B.J."/>
            <person name="Hornburger P."/>
            <person name="Mueller R.-W."/>
            <person name="Bruemmer F."/>
            <person name="Labrenz M."/>
            <person name="Spormann A.M."/>
            <person name="Op den Camp H."/>
            <person name="Overmann J."/>
            <person name="Amann R."/>
            <person name="Jetten M.S.M."/>
            <person name="Mascher T."/>
            <person name="Medema M.H."/>
            <person name="Devos D.P."/>
            <person name="Kaster A.-K."/>
            <person name="Ovreas L."/>
            <person name="Rohde M."/>
            <person name="Galperin M.Y."/>
            <person name="Jogler C."/>
        </authorList>
    </citation>
    <scope>NUCLEOTIDE SEQUENCE [LARGE SCALE GENOMIC DNA]</scope>
    <source>
        <strain evidence="12 13">K22_7</strain>
    </source>
</reference>
<comment type="catalytic activity">
    <reaction evidence="1 6 10">
        <text>(2R)-2-phosphoglycerate = (2R)-3-phosphoglycerate</text>
        <dbReference type="Rhea" id="RHEA:15901"/>
        <dbReference type="ChEBI" id="CHEBI:58272"/>
        <dbReference type="ChEBI" id="CHEBI:58289"/>
        <dbReference type="EC" id="5.4.2.11"/>
    </reaction>
</comment>
<feature type="binding site" evidence="6 8">
    <location>
        <begin position="188"/>
        <end position="189"/>
    </location>
    <ligand>
        <name>substrate</name>
    </ligand>
</feature>